<dbReference type="AlphaFoldDB" id="A0AAD9ZYU0"/>
<proteinExistence type="predicted"/>
<gene>
    <name evidence="2" type="ORF">Dsin_026203</name>
</gene>
<evidence type="ECO:0000313" key="3">
    <source>
        <dbReference type="Proteomes" id="UP001281410"/>
    </source>
</evidence>
<feature type="chain" id="PRO_5042073354" evidence="1">
    <location>
        <begin position="21"/>
        <end position="117"/>
    </location>
</feature>
<comment type="caution">
    <text evidence="2">The sequence shown here is derived from an EMBL/GenBank/DDBJ whole genome shotgun (WGS) entry which is preliminary data.</text>
</comment>
<accession>A0AAD9ZYU0</accession>
<reference evidence="2" key="1">
    <citation type="journal article" date="2023" name="Plant J.">
        <title>Genome sequences and population genomics provide insights into the demographic history, inbreeding, and mutation load of two 'living fossil' tree species of Dipteronia.</title>
        <authorList>
            <person name="Feng Y."/>
            <person name="Comes H.P."/>
            <person name="Chen J."/>
            <person name="Zhu S."/>
            <person name="Lu R."/>
            <person name="Zhang X."/>
            <person name="Li P."/>
            <person name="Qiu J."/>
            <person name="Olsen K.M."/>
            <person name="Qiu Y."/>
        </authorList>
    </citation>
    <scope>NUCLEOTIDE SEQUENCE</scope>
    <source>
        <strain evidence="2">NBL</strain>
    </source>
</reference>
<dbReference type="EMBL" id="JANJYJ010000008">
    <property type="protein sequence ID" value="KAK3194893.1"/>
    <property type="molecule type" value="Genomic_DNA"/>
</dbReference>
<name>A0AAD9ZYU0_9ROSI</name>
<organism evidence="2 3">
    <name type="scientific">Dipteronia sinensis</name>
    <dbReference type="NCBI Taxonomy" id="43782"/>
    <lineage>
        <taxon>Eukaryota</taxon>
        <taxon>Viridiplantae</taxon>
        <taxon>Streptophyta</taxon>
        <taxon>Embryophyta</taxon>
        <taxon>Tracheophyta</taxon>
        <taxon>Spermatophyta</taxon>
        <taxon>Magnoliopsida</taxon>
        <taxon>eudicotyledons</taxon>
        <taxon>Gunneridae</taxon>
        <taxon>Pentapetalae</taxon>
        <taxon>rosids</taxon>
        <taxon>malvids</taxon>
        <taxon>Sapindales</taxon>
        <taxon>Sapindaceae</taxon>
        <taxon>Hippocastanoideae</taxon>
        <taxon>Acereae</taxon>
        <taxon>Dipteronia</taxon>
    </lineage>
</organism>
<evidence type="ECO:0000256" key="1">
    <source>
        <dbReference type="SAM" id="SignalP"/>
    </source>
</evidence>
<keyword evidence="1" id="KW-0732">Signal</keyword>
<dbReference type="Proteomes" id="UP001281410">
    <property type="component" value="Unassembled WGS sequence"/>
</dbReference>
<protein>
    <submittedName>
        <fullName evidence="2">Uncharacterized protein</fullName>
    </submittedName>
</protein>
<keyword evidence="3" id="KW-1185">Reference proteome</keyword>
<sequence>MGIKMVINLGLVFLLSSVETTLSPVLIQLQIEEMVEDSVNGVSVDMRSADEWLIHAQELVPMAIGQGKRSEGVSWQMEDDNFEIGKDPISFVGFVESSLFLQEYSLQRAVAGGFEDH</sequence>
<evidence type="ECO:0000313" key="2">
    <source>
        <dbReference type="EMBL" id="KAK3194893.1"/>
    </source>
</evidence>
<feature type="signal peptide" evidence="1">
    <location>
        <begin position="1"/>
        <end position="20"/>
    </location>
</feature>